<evidence type="ECO:0000259" key="12">
    <source>
        <dbReference type="PROSITE" id="PS51123"/>
    </source>
</evidence>
<dbReference type="RefSeq" id="WP_223676726.1">
    <property type="nucleotide sequence ID" value="NZ_JAINZW010000006.1"/>
</dbReference>
<dbReference type="InterPro" id="IPR011250">
    <property type="entry name" value="OMP/PagP_B-barrel"/>
</dbReference>
<feature type="signal peptide" evidence="11">
    <location>
        <begin position="1"/>
        <end position="22"/>
    </location>
</feature>
<comment type="caution">
    <text evidence="13">The sequence shown here is derived from an EMBL/GenBank/DDBJ whole genome shotgun (WGS) entry which is preliminary data.</text>
</comment>
<keyword evidence="8 10" id="KW-0472">Membrane</keyword>
<comment type="subcellular location">
    <subcellularLocation>
        <location evidence="1">Cell outer membrane</location>
        <topology evidence="1">Multi-pass membrane protein</topology>
    </subcellularLocation>
</comment>
<dbReference type="InterPro" id="IPR036737">
    <property type="entry name" value="OmpA-like_sf"/>
</dbReference>
<keyword evidence="14" id="KW-1185">Reference proteome</keyword>
<organism evidence="13 14">
    <name type="scientific">Novilysobacter selenitireducens</name>
    <dbReference type="NCBI Taxonomy" id="2872639"/>
    <lineage>
        <taxon>Bacteria</taxon>
        <taxon>Pseudomonadati</taxon>
        <taxon>Pseudomonadota</taxon>
        <taxon>Gammaproteobacteria</taxon>
        <taxon>Lysobacterales</taxon>
        <taxon>Lysobacteraceae</taxon>
        <taxon>Novilysobacter</taxon>
    </lineage>
</organism>
<evidence type="ECO:0000256" key="9">
    <source>
        <dbReference type="ARBA" id="ARBA00023237"/>
    </source>
</evidence>
<evidence type="ECO:0000256" key="4">
    <source>
        <dbReference type="ARBA" id="ARBA00022692"/>
    </source>
</evidence>
<dbReference type="Pfam" id="PF13505">
    <property type="entry name" value="OMP_b-brl"/>
    <property type="match status" value="1"/>
</dbReference>
<accession>A0ABS7T8Q7</accession>
<evidence type="ECO:0000313" key="14">
    <source>
        <dbReference type="Proteomes" id="UP001430954"/>
    </source>
</evidence>
<evidence type="ECO:0000256" key="11">
    <source>
        <dbReference type="SAM" id="SignalP"/>
    </source>
</evidence>
<keyword evidence="3" id="KW-1134">Transmembrane beta strand</keyword>
<evidence type="ECO:0000256" key="7">
    <source>
        <dbReference type="ARBA" id="ARBA00023114"/>
    </source>
</evidence>
<dbReference type="Proteomes" id="UP001430954">
    <property type="component" value="Unassembled WGS sequence"/>
</dbReference>
<evidence type="ECO:0000256" key="5">
    <source>
        <dbReference type="ARBA" id="ARBA00022729"/>
    </source>
</evidence>
<protein>
    <submittedName>
        <fullName evidence="13">OmpA family protein</fullName>
    </submittedName>
</protein>
<dbReference type="InterPro" id="IPR006664">
    <property type="entry name" value="OMP_bac"/>
</dbReference>
<name>A0ABS7T8Q7_9GAMM</name>
<reference evidence="13 14" key="1">
    <citation type="submission" date="2021-09" db="EMBL/GenBank/DDBJ databases">
        <title>Lysobacter sp. 13A isolated from the river sediment.</title>
        <authorList>
            <person name="Liu H."/>
            <person name="Li S."/>
            <person name="Mao S."/>
        </authorList>
    </citation>
    <scope>NUCLEOTIDE SEQUENCE [LARGE SCALE GENOMIC DNA]</scope>
    <source>
        <strain evidence="13 14">13A</strain>
    </source>
</reference>
<evidence type="ECO:0000256" key="1">
    <source>
        <dbReference type="ARBA" id="ARBA00004571"/>
    </source>
</evidence>
<evidence type="ECO:0000256" key="2">
    <source>
        <dbReference type="ARBA" id="ARBA00022448"/>
    </source>
</evidence>
<dbReference type="Gene3D" id="3.30.1330.60">
    <property type="entry name" value="OmpA-like domain"/>
    <property type="match status" value="1"/>
</dbReference>
<dbReference type="InterPro" id="IPR027385">
    <property type="entry name" value="Beta-barrel_OMP"/>
</dbReference>
<feature type="chain" id="PRO_5047058341" evidence="11">
    <location>
        <begin position="23"/>
        <end position="371"/>
    </location>
</feature>
<evidence type="ECO:0000256" key="10">
    <source>
        <dbReference type="PROSITE-ProRule" id="PRU00473"/>
    </source>
</evidence>
<keyword evidence="4" id="KW-0812">Transmembrane</keyword>
<dbReference type="InterPro" id="IPR006665">
    <property type="entry name" value="OmpA-like"/>
</dbReference>
<evidence type="ECO:0000313" key="13">
    <source>
        <dbReference type="EMBL" id="MBZ4040271.1"/>
    </source>
</evidence>
<gene>
    <name evidence="13" type="ORF">K6753_12090</name>
</gene>
<proteinExistence type="predicted"/>
<evidence type="ECO:0000256" key="6">
    <source>
        <dbReference type="ARBA" id="ARBA00023065"/>
    </source>
</evidence>
<dbReference type="PROSITE" id="PS51123">
    <property type="entry name" value="OMPA_2"/>
    <property type="match status" value="1"/>
</dbReference>
<keyword evidence="7" id="KW-0626">Porin</keyword>
<keyword evidence="9" id="KW-0998">Cell outer membrane</keyword>
<dbReference type="SUPFAM" id="SSF103647">
    <property type="entry name" value="TSP type-3 repeat"/>
    <property type="match status" value="1"/>
</dbReference>
<dbReference type="PANTHER" id="PTHR30329:SF21">
    <property type="entry name" value="LIPOPROTEIN YIAD-RELATED"/>
    <property type="match status" value="1"/>
</dbReference>
<evidence type="ECO:0000256" key="8">
    <source>
        <dbReference type="ARBA" id="ARBA00023136"/>
    </source>
</evidence>
<dbReference type="CDD" id="cd07185">
    <property type="entry name" value="OmpA_C-like"/>
    <property type="match status" value="1"/>
</dbReference>
<dbReference type="EMBL" id="JAINZW010000006">
    <property type="protein sequence ID" value="MBZ4040271.1"/>
    <property type="molecule type" value="Genomic_DNA"/>
</dbReference>
<dbReference type="SUPFAM" id="SSF103088">
    <property type="entry name" value="OmpA-like"/>
    <property type="match status" value="1"/>
</dbReference>
<feature type="domain" description="OmpA-like" evidence="12">
    <location>
        <begin position="252"/>
        <end position="371"/>
    </location>
</feature>
<dbReference type="PANTHER" id="PTHR30329">
    <property type="entry name" value="STATOR ELEMENT OF FLAGELLAR MOTOR COMPLEX"/>
    <property type="match status" value="1"/>
</dbReference>
<evidence type="ECO:0000256" key="3">
    <source>
        <dbReference type="ARBA" id="ARBA00022452"/>
    </source>
</evidence>
<dbReference type="PRINTS" id="PR01021">
    <property type="entry name" value="OMPADOMAIN"/>
</dbReference>
<keyword evidence="6" id="KW-0406">Ion transport</keyword>
<dbReference type="Pfam" id="PF00691">
    <property type="entry name" value="OmpA"/>
    <property type="match status" value="1"/>
</dbReference>
<sequence>MNKKLLCAALLGGLSLAGAANAQEFDDRWYITGSTGFNLQDNDRDTNNAPFVTLGLGKFINPYWSIDGELNYQNPNRDSNQDLNWSQYGISFDARRHFIAEGRNWNPYLLMGLGYQQEEVEFDNFPNPDSPFEDEAGGVSAKFGGGLQGDLGRVKIRTELAYRVNNAIDDTDAALRLDDPPPERNDGPDYFGDVLASVGVVIPLGPEPMAPVAPAPVAPSCADLDDDGDGVNNCDDKCPDSQAGQTIGPDGCPVPVSIDLKGVNFDFDKSTLRPDAVAILNEAVQILQRYPELRVEVAGHTDLCGTDAYNQSLSERRASAVYDYLSSNGIDASRMVGPNGYGESRPLEPTAQTLPECKNERNRRTELNVQN</sequence>
<dbReference type="InterPro" id="IPR028974">
    <property type="entry name" value="TSP_type-3_rpt"/>
</dbReference>
<dbReference type="Gene3D" id="2.40.160.20">
    <property type="match status" value="1"/>
</dbReference>
<keyword evidence="2" id="KW-0813">Transport</keyword>
<dbReference type="InterPro" id="IPR050330">
    <property type="entry name" value="Bact_OuterMem_StrucFunc"/>
</dbReference>
<dbReference type="SUPFAM" id="SSF56925">
    <property type="entry name" value="OMPA-like"/>
    <property type="match status" value="1"/>
</dbReference>
<keyword evidence="5 11" id="KW-0732">Signal</keyword>